<comment type="caution">
    <text evidence="1">The sequence shown here is derived from an EMBL/GenBank/DDBJ whole genome shotgun (WGS) entry which is preliminary data.</text>
</comment>
<evidence type="ECO:0000313" key="1">
    <source>
        <dbReference type="EMBL" id="OXU20785.1"/>
    </source>
</evidence>
<accession>A0A232EQY8</accession>
<dbReference type="EMBL" id="NNAY01002682">
    <property type="protein sequence ID" value="OXU20785.1"/>
    <property type="molecule type" value="Genomic_DNA"/>
</dbReference>
<organism evidence="1 2">
    <name type="scientific">Trichomalopsis sarcophagae</name>
    <dbReference type="NCBI Taxonomy" id="543379"/>
    <lineage>
        <taxon>Eukaryota</taxon>
        <taxon>Metazoa</taxon>
        <taxon>Ecdysozoa</taxon>
        <taxon>Arthropoda</taxon>
        <taxon>Hexapoda</taxon>
        <taxon>Insecta</taxon>
        <taxon>Pterygota</taxon>
        <taxon>Neoptera</taxon>
        <taxon>Endopterygota</taxon>
        <taxon>Hymenoptera</taxon>
        <taxon>Apocrita</taxon>
        <taxon>Proctotrupomorpha</taxon>
        <taxon>Chalcidoidea</taxon>
        <taxon>Pteromalidae</taxon>
        <taxon>Pteromalinae</taxon>
        <taxon>Trichomalopsis</taxon>
    </lineage>
</organism>
<dbReference type="AlphaFoldDB" id="A0A232EQY8"/>
<dbReference type="PANTHER" id="PTHR46579:SF1">
    <property type="entry name" value="F5_8 TYPE C DOMAIN-CONTAINING PROTEIN"/>
    <property type="match status" value="1"/>
</dbReference>
<name>A0A232EQY8_9HYME</name>
<proteinExistence type="predicted"/>
<evidence type="ECO:0000313" key="2">
    <source>
        <dbReference type="Proteomes" id="UP000215335"/>
    </source>
</evidence>
<protein>
    <submittedName>
        <fullName evidence="1">Uncharacterized protein</fullName>
    </submittedName>
</protein>
<dbReference type="PANTHER" id="PTHR46579">
    <property type="entry name" value="F5/8 TYPE C DOMAIN-CONTAINING PROTEIN-RELATED"/>
    <property type="match status" value="1"/>
</dbReference>
<sequence length="245" mass="28439">MDDELSEATMTVREFVLCLGLWIYILVPLQQSLQELKDGVDINVKGIVLYCTADLPVKSLFLNMNQYNGRFGCLIFLLGGLTVDRTRTYPFCEHLILRYEKDTIKYASQALEIGQPVRKLAELWFDSNWSSENFSPSNLVEVVDSRLCSIEPPSFVARRLRSIESHFKYWKASEQKIGLRHLAEVVRRLCPLWTTSCFALEDLNGKMKALVHSSRKPELQIIFNFNIYSRVHILKQEWLRENSDV</sequence>
<dbReference type="STRING" id="543379.A0A232EQY8"/>
<gene>
    <name evidence="1" type="ORF">TSAR_011102</name>
</gene>
<keyword evidence="2" id="KW-1185">Reference proteome</keyword>
<dbReference type="Proteomes" id="UP000215335">
    <property type="component" value="Unassembled WGS sequence"/>
</dbReference>
<reference evidence="1 2" key="1">
    <citation type="journal article" date="2017" name="Curr. Biol.">
        <title>The Evolution of Venom by Co-option of Single-Copy Genes.</title>
        <authorList>
            <person name="Martinson E.O."/>
            <person name="Mrinalini"/>
            <person name="Kelkar Y.D."/>
            <person name="Chang C.H."/>
            <person name="Werren J.H."/>
        </authorList>
    </citation>
    <scope>NUCLEOTIDE SEQUENCE [LARGE SCALE GENOMIC DNA]</scope>
    <source>
        <strain evidence="1 2">Alberta</strain>
        <tissue evidence="1">Whole body</tissue>
    </source>
</reference>